<dbReference type="Proteomes" id="UP000054324">
    <property type="component" value="Unassembled WGS sequence"/>
</dbReference>
<protein>
    <submittedName>
        <fullName evidence="1">Uncharacterized protein</fullName>
    </submittedName>
</protein>
<keyword evidence="2" id="KW-1185">Reference proteome</keyword>
<name>A0A075AIM0_OPIVI</name>
<reference evidence="1 2" key="1">
    <citation type="submission" date="2013-11" db="EMBL/GenBank/DDBJ databases">
        <title>Opisthorchis viverrini - life in the bile duct.</title>
        <authorList>
            <person name="Young N.D."/>
            <person name="Nagarajan N."/>
            <person name="Lin S.J."/>
            <person name="Korhonen P.K."/>
            <person name="Jex A.R."/>
            <person name="Hall R.S."/>
            <person name="Safavi-Hemami H."/>
            <person name="Kaewkong W."/>
            <person name="Bertrand D."/>
            <person name="Gao S."/>
            <person name="Seet Q."/>
            <person name="Wongkham S."/>
            <person name="Teh B.T."/>
            <person name="Wongkham C."/>
            <person name="Intapan P.M."/>
            <person name="Maleewong W."/>
            <person name="Yang X."/>
            <person name="Hu M."/>
            <person name="Wang Z."/>
            <person name="Hofmann A."/>
            <person name="Sternberg P.W."/>
            <person name="Tan P."/>
            <person name="Wang J."/>
            <person name="Gasser R.B."/>
        </authorList>
    </citation>
    <scope>NUCLEOTIDE SEQUENCE [LARGE SCALE GENOMIC DNA]</scope>
</reference>
<organism evidence="1 2">
    <name type="scientific">Opisthorchis viverrini</name>
    <name type="common">Southeast Asian liver fluke</name>
    <dbReference type="NCBI Taxonomy" id="6198"/>
    <lineage>
        <taxon>Eukaryota</taxon>
        <taxon>Metazoa</taxon>
        <taxon>Spiralia</taxon>
        <taxon>Lophotrochozoa</taxon>
        <taxon>Platyhelminthes</taxon>
        <taxon>Trematoda</taxon>
        <taxon>Digenea</taxon>
        <taxon>Opisthorchiida</taxon>
        <taxon>Opisthorchiata</taxon>
        <taxon>Opisthorchiidae</taxon>
        <taxon>Opisthorchis</taxon>
    </lineage>
</organism>
<proteinExistence type="predicted"/>
<dbReference type="GeneID" id="20316146"/>
<dbReference type="KEGG" id="ovi:T265_01958"/>
<evidence type="ECO:0000313" key="2">
    <source>
        <dbReference type="Proteomes" id="UP000054324"/>
    </source>
</evidence>
<gene>
    <name evidence="1" type="ORF">T265_01958</name>
</gene>
<dbReference type="EMBL" id="KL596640">
    <property type="protein sequence ID" value="KER31869.1"/>
    <property type="molecule type" value="Genomic_DNA"/>
</dbReference>
<dbReference type="CTD" id="20316146"/>
<dbReference type="AlphaFoldDB" id="A0A075AIM0"/>
<sequence>MPPEEDALQSECMTTLSDRCSYTEAGSRYGDAKRHRREGYLITGEYIQDKVGRSDLQSGPMALAAYIDRDRSTVR</sequence>
<evidence type="ECO:0000313" key="1">
    <source>
        <dbReference type="EMBL" id="KER31869.1"/>
    </source>
</evidence>
<accession>A0A075AIM0</accession>
<dbReference type="RefSeq" id="XP_009164360.1">
    <property type="nucleotide sequence ID" value="XM_009166096.1"/>
</dbReference>